<reference evidence="3" key="1">
    <citation type="journal article" date="2017" name="Nat. Commun.">
        <title>The asparagus genome sheds light on the origin and evolution of a young Y chromosome.</title>
        <authorList>
            <person name="Harkess A."/>
            <person name="Zhou J."/>
            <person name="Xu C."/>
            <person name="Bowers J.E."/>
            <person name="Van der Hulst R."/>
            <person name="Ayyampalayam S."/>
            <person name="Mercati F."/>
            <person name="Riccardi P."/>
            <person name="McKain M.R."/>
            <person name="Kakrana A."/>
            <person name="Tang H."/>
            <person name="Ray J."/>
            <person name="Groenendijk J."/>
            <person name="Arikit S."/>
            <person name="Mathioni S.M."/>
            <person name="Nakano M."/>
            <person name="Shan H."/>
            <person name="Telgmann-Rauber A."/>
            <person name="Kanno A."/>
            <person name="Yue Z."/>
            <person name="Chen H."/>
            <person name="Li W."/>
            <person name="Chen Y."/>
            <person name="Xu X."/>
            <person name="Zhang Y."/>
            <person name="Luo S."/>
            <person name="Chen H."/>
            <person name="Gao J."/>
            <person name="Mao Z."/>
            <person name="Pires J.C."/>
            <person name="Luo M."/>
            <person name="Kudrna D."/>
            <person name="Wing R.A."/>
            <person name="Meyers B.C."/>
            <person name="Yi K."/>
            <person name="Kong H."/>
            <person name="Lavrijsen P."/>
            <person name="Sunseri F."/>
            <person name="Falavigna A."/>
            <person name="Ye Y."/>
            <person name="Leebens-Mack J.H."/>
            <person name="Chen G."/>
        </authorList>
    </citation>
    <scope>NUCLEOTIDE SEQUENCE [LARGE SCALE GENOMIC DNA]</scope>
    <source>
        <strain evidence="3">cv. DH0086</strain>
    </source>
</reference>
<dbReference type="AlphaFoldDB" id="A0A5P1F339"/>
<evidence type="ECO:0000256" key="1">
    <source>
        <dbReference type="SAM" id="MobiDB-lite"/>
    </source>
</evidence>
<dbReference type="EMBL" id="CM007384">
    <property type="protein sequence ID" value="ONK72778.1"/>
    <property type="molecule type" value="Genomic_DNA"/>
</dbReference>
<feature type="compositionally biased region" description="Basic and acidic residues" evidence="1">
    <location>
        <begin position="41"/>
        <end position="57"/>
    </location>
</feature>
<protein>
    <submittedName>
        <fullName evidence="2">Uncharacterized protein</fullName>
    </submittedName>
</protein>
<proteinExistence type="predicted"/>
<organism evidence="2 3">
    <name type="scientific">Asparagus officinalis</name>
    <name type="common">Garden asparagus</name>
    <dbReference type="NCBI Taxonomy" id="4686"/>
    <lineage>
        <taxon>Eukaryota</taxon>
        <taxon>Viridiplantae</taxon>
        <taxon>Streptophyta</taxon>
        <taxon>Embryophyta</taxon>
        <taxon>Tracheophyta</taxon>
        <taxon>Spermatophyta</taxon>
        <taxon>Magnoliopsida</taxon>
        <taxon>Liliopsida</taxon>
        <taxon>Asparagales</taxon>
        <taxon>Asparagaceae</taxon>
        <taxon>Asparagoideae</taxon>
        <taxon>Asparagus</taxon>
    </lineage>
</organism>
<evidence type="ECO:0000313" key="3">
    <source>
        <dbReference type="Proteomes" id="UP000243459"/>
    </source>
</evidence>
<keyword evidence="3" id="KW-1185">Reference proteome</keyword>
<sequence length="75" mass="8408">MDHITPESSYRVDFASSHEVKGDASTSVSAARPLYLRNYHPNRDAKRAEKHATRTEDAGLPWACNKTQGTNKAHR</sequence>
<dbReference type="Proteomes" id="UP000243459">
    <property type="component" value="Chromosome 4"/>
</dbReference>
<feature type="compositionally biased region" description="Polar residues" evidence="1">
    <location>
        <begin position="65"/>
        <end position="75"/>
    </location>
</feature>
<accession>A0A5P1F339</accession>
<dbReference type="Gramene" id="ONK72778">
    <property type="protein sequence ID" value="ONK72778"/>
    <property type="gene ID" value="A4U43_C04F23110"/>
</dbReference>
<evidence type="ECO:0000313" key="2">
    <source>
        <dbReference type="EMBL" id="ONK72778.1"/>
    </source>
</evidence>
<gene>
    <name evidence="2" type="ORF">A4U43_C04F23110</name>
</gene>
<feature type="region of interest" description="Disordered" evidence="1">
    <location>
        <begin position="41"/>
        <end position="75"/>
    </location>
</feature>
<name>A0A5P1F339_ASPOF</name>